<sequence length="1246" mass="142243">MVNRSKTPRSLGEGDTGPSKEKDIDQVYCVVLHVVEAINFIGRDGERESIVMNAALNTVDFEVEGTPSATAETIIFNSNCIWECDMAGIKRIKTDHRPVKLTFFACSKHLQRKPIGTVLLPVRGLPVLTTTSNNNPVQLKMIWHKLICTSTEYRSHKPEVLLMLAIIKKSILHAKDFEPLLQVSHIKQPTASPIVKSPGHSITASMLQSQANVYVQSLVQLGLLQVGNDPLIDCDIIEVKLQFKKLKNLSKLLKSLCQAKEPATSINLVFDFVGNVTSIELKTNDSDAYMLSDELGLRFKSSLQSMRLYFQRIFYLPINMYVNGAAIANYRMDFGKLLPADSYFLENRKFVRNGCLTFNRIGRMDSSRDIKPQLEYSFSVELKAIYSRPNDGPEESVQYQPEAPFVLTKEQQQQPSESKQPKPDNVSFKEVDPENEVLPLIEVQNSGNPVCVGRDFRRRKKLTSQIQNEFGLDTEEGLVRKSIETKKICNSLFQYSSESNAECLAIYKNQQFDNDKSNKEQESSEGTNEESMADGKENVKALNNVETNESNSMEKPQVPPKRAKMNSKSASKAEEMVAVEQTPSMEQLAKLLGQEVEKLTKSVEIIENRSQQDLRIARKMDIEEDDFESDSTLCSFRPQKHQRKSSKTELPASQDSSATSISHKHSKETKERRRYSGQKRYVQEIVDETETSMEHGSLPGDCPASSTYRVKVKHSDLDVSECDVFKVLHGKRKSKSDEQLSKAPAANSQEVFAKPKSAKTRDKISTTELSLRARWVEVNKEQAQALDETAKFIQQTCQNEFRKVQQEDQQALGQPQLVESNRNIRKVSSRKLRIQREVYSDSDSNSDNLHAENAKKKYVESAENSVSIVGSKSSVHVISSQSSDQSIERIIKKMKVSKTTIQEEKYEPETSNDLPDKLPKKKSSRKIPIETSVESSAQMEESVQAQPKKKVHRKRSKPVIQQPSEDDLKSMGTLVELKSSNNALRQSSSRKSLERTSYMSALDQFCSQNSVSEKVKAWRQHQIQLFEEELARKEQQYKKDLEQMEDQDGTLVRSQGVSHKGTIIDYEAKFKELELHINQLQKEIDEQVRLFANRSQEMRQENKQLEREKLMLKERIFHMEMQIHELRGKSKAPDDRDLNHILKEMRSQNDRFVELSKEKDRYKKQWRRSAKEVNELKRALIKENDPIESLISSEFPFNLREILTKNEEEFEREFGKLRYANGSPSFLVKSLTESADYASGDDSGNL</sequence>
<dbReference type="AlphaFoldDB" id="A0AAU9EZZ9"/>
<feature type="region of interest" description="Disordered" evidence="2">
    <location>
        <begin position="733"/>
        <end position="763"/>
    </location>
</feature>
<protein>
    <submittedName>
        <fullName evidence="4">Interaptin</fullName>
    </submittedName>
</protein>
<feature type="compositionally biased region" description="Basic and acidic residues" evidence="2">
    <location>
        <begin position="419"/>
        <end position="429"/>
    </location>
</feature>
<evidence type="ECO:0000259" key="3">
    <source>
        <dbReference type="Pfam" id="PF12416"/>
    </source>
</evidence>
<keyword evidence="5" id="KW-1185">Reference proteome</keyword>
<feature type="compositionally biased region" description="Basic and acidic residues" evidence="2">
    <location>
        <begin position="902"/>
        <end position="918"/>
    </location>
</feature>
<proteinExistence type="predicted"/>
<feature type="compositionally biased region" description="Polar residues" evidence="2">
    <location>
        <begin position="932"/>
        <end position="945"/>
    </location>
</feature>
<keyword evidence="1" id="KW-0175">Coiled coil</keyword>
<feature type="region of interest" description="Disordered" evidence="2">
    <location>
        <begin position="627"/>
        <end position="679"/>
    </location>
</feature>
<evidence type="ECO:0000256" key="2">
    <source>
        <dbReference type="SAM" id="MobiDB-lite"/>
    </source>
</evidence>
<feature type="region of interest" description="Disordered" evidence="2">
    <location>
        <begin position="408"/>
        <end position="429"/>
    </location>
</feature>
<dbReference type="Pfam" id="PF12416">
    <property type="entry name" value="DUF3668"/>
    <property type="match status" value="1"/>
</dbReference>
<organism evidence="4 5">
    <name type="scientific">Drosophila madeirensis</name>
    <name type="common">Fruit fly</name>
    <dbReference type="NCBI Taxonomy" id="30013"/>
    <lineage>
        <taxon>Eukaryota</taxon>
        <taxon>Metazoa</taxon>
        <taxon>Ecdysozoa</taxon>
        <taxon>Arthropoda</taxon>
        <taxon>Hexapoda</taxon>
        <taxon>Insecta</taxon>
        <taxon>Pterygota</taxon>
        <taxon>Neoptera</taxon>
        <taxon>Endopterygota</taxon>
        <taxon>Diptera</taxon>
        <taxon>Brachycera</taxon>
        <taxon>Muscomorpha</taxon>
        <taxon>Ephydroidea</taxon>
        <taxon>Drosophilidae</taxon>
        <taxon>Drosophila</taxon>
        <taxon>Sophophora</taxon>
    </lineage>
</organism>
<evidence type="ECO:0000313" key="4">
    <source>
        <dbReference type="EMBL" id="BFF89421.1"/>
    </source>
</evidence>
<dbReference type="InterPro" id="IPR035892">
    <property type="entry name" value="C2_domain_sf"/>
</dbReference>
<feature type="compositionally biased region" description="Polar residues" evidence="2">
    <location>
        <begin position="651"/>
        <end position="661"/>
    </location>
</feature>
<dbReference type="Gene3D" id="2.60.40.150">
    <property type="entry name" value="C2 domain"/>
    <property type="match status" value="1"/>
</dbReference>
<name>A0AAU9EZZ9_DROMD</name>
<feature type="domain" description="DUF3668" evidence="3">
    <location>
        <begin position="210"/>
        <end position="381"/>
    </location>
</feature>
<evidence type="ECO:0000256" key="1">
    <source>
        <dbReference type="SAM" id="Coils"/>
    </source>
</evidence>
<feature type="compositionally biased region" description="Low complexity" evidence="2">
    <location>
        <begin position="409"/>
        <end position="418"/>
    </location>
</feature>
<dbReference type="EMBL" id="AP029263">
    <property type="protein sequence ID" value="BFF89421.1"/>
    <property type="molecule type" value="Genomic_DNA"/>
</dbReference>
<feature type="compositionally biased region" description="Basic residues" evidence="2">
    <location>
        <begin position="662"/>
        <end position="677"/>
    </location>
</feature>
<dbReference type="Proteomes" id="UP001500889">
    <property type="component" value="Chromosome O"/>
</dbReference>
<feature type="region of interest" description="Disordered" evidence="2">
    <location>
        <begin position="514"/>
        <end position="571"/>
    </location>
</feature>
<feature type="compositionally biased region" description="Polar residues" evidence="2">
    <location>
        <begin position="544"/>
        <end position="554"/>
    </location>
</feature>
<feature type="compositionally biased region" description="Basic residues" evidence="2">
    <location>
        <begin position="947"/>
        <end position="957"/>
    </location>
</feature>
<feature type="coiled-coil region" evidence="1">
    <location>
        <begin position="1023"/>
        <end position="1183"/>
    </location>
</feature>
<feature type="region of interest" description="Disordered" evidence="2">
    <location>
        <begin position="902"/>
        <end position="970"/>
    </location>
</feature>
<dbReference type="InterPro" id="IPR022136">
    <property type="entry name" value="DUF3668"/>
</dbReference>
<accession>A0AAU9EZZ9</accession>
<evidence type="ECO:0000313" key="5">
    <source>
        <dbReference type="Proteomes" id="UP001500889"/>
    </source>
</evidence>
<gene>
    <name evidence="4" type="ORF">DMAD_08183</name>
</gene>
<reference evidence="4 5" key="1">
    <citation type="submission" date="2024-02" db="EMBL/GenBank/DDBJ databases">
        <title>A chromosome-level genome assembly of Drosophila madeirensis, a fruit fly species endemic to Madeira island.</title>
        <authorList>
            <person name="Tomihara K."/>
            <person name="Llopart A."/>
            <person name="Yamamoto D."/>
        </authorList>
    </citation>
    <scope>NUCLEOTIDE SEQUENCE [LARGE SCALE GENOMIC DNA]</scope>
    <source>
        <strain evidence="4 5">RF1</strain>
    </source>
</reference>